<dbReference type="Proteomes" id="UP000054024">
    <property type="component" value="Unassembled WGS sequence"/>
</dbReference>
<sequence>MNEGTHPDHSGTRADELLLARVSEAAGRGTRAGARLDLYEHGLTAATDQLGAARDEPLRRARWSVLRGNDTGRGRARAGAA</sequence>
<dbReference type="OrthoDB" id="4336084at2"/>
<organism evidence="1 2">
    <name type="scientific">Streptomyces curacoi</name>
    <dbReference type="NCBI Taxonomy" id="146536"/>
    <lineage>
        <taxon>Bacteria</taxon>
        <taxon>Bacillati</taxon>
        <taxon>Actinomycetota</taxon>
        <taxon>Actinomycetes</taxon>
        <taxon>Kitasatosporales</taxon>
        <taxon>Streptomycetaceae</taxon>
        <taxon>Streptomyces</taxon>
    </lineage>
</organism>
<dbReference type="AlphaFoldDB" id="A0A117NWZ0"/>
<dbReference type="RefSeq" id="WP_062156197.1">
    <property type="nucleotide sequence ID" value="NZ_KQ947995.1"/>
</dbReference>
<name>A0A117NWZ0_9ACTN</name>
<reference evidence="1 2" key="1">
    <citation type="submission" date="2015-10" db="EMBL/GenBank/DDBJ databases">
        <title>Draft genome sequence of Streptomyces curacoi DSM 40107, type strain for the species Streptomyces curacoi.</title>
        <authorList>
            <person name="Ruckert C."/>
            <person name="Winkler A."/>
            <person name="Kalinowski J."/>
            <person name="Kampfer P."/>
            <person name="Glaeser S."/>
        </authorList>
    </citation>
    <scope>NUCLEOTIDE SEQUENCE [LARGE SCALE GENOMIC DNA]</scope>
    <source>
        <strain evidence="1 2">DSM 40107</strain>
    </source>
</reference>
<evidence type="ECO:0000313" key="2">
    <source>
        <dbReference type="Proteomes" id="UP000054024"/>
    </source>
</evidence>
<dbReference type="EMBL" id="LMWJ01000030">
    <property type="protein sequence ID" value="KUM68909.1"/>
    <property type="molecule type" value="Genomic_DNA"/>
</dbReference>
<dbReference type="STRING" id="146536.AQI70_33460"/>
<gene>
    <name evidence="1" type="ORF">AQI70_33460</name>
</gene>
<evidence type="ECO:0000313" key="1">
    <source>
        <dbReference type="EMBL" id="KUM68909.1"/>
    </source>
</evidence>
<protein>
    <submittedName>
        <fullName evidence="1">Uncharacterized protein</fullName>
    </submittedName>
</protein>
<comment type="caution">
    <text evidence="1">The sequence shown here is derived from an EMBL/GenBank/DDBJ whole genome shotgun (WGS) entry which is preliminary data.</text>
</comment>
<accession>A0A117NWZ0</accession>
<proteinExistence type="predicted"/>
<keyword evidence="2" id="KW-1185">Reference proteome</keyword>